<evidence type="ECO:0000256" key="3">
    <source>
        <dbReference type="ARBA" id="ARBA00022989"/>
    </source>
</evidence>
<dbReference type="PRINTS" id="PR01840">
    <property type="entry name" value="TATCFAMILY"/>
</dbReference>
<dbReference type="GO" id="GO:0033281">
    <property type="term" value="C:TAT protein transport complex"/>
    <property type="evidence" value="ECO:0007669"/>
    <property type="project" value="TreeGrafter"/>
</dbReference>
<evidence type="ECO:0000313" key="6">
    <source>
        <dbReference type="EMBL" id="CAB4339834.1"/>
    </source>
</evidence>
<keyword evidence="3 5" id="KW-1133">Transmembrane helix</keyword>
<dbReference type="Pfam" id="PF00902">
    <property type="entry name" value="TatC"/>
    <property type="match status" value="1"/>
</dbReference>
<evidence type="ECO:0000313" key="7">
    <source>
        <dbReference type="EMBL" id="CAB4372359.1"/>
    </source>
</evidence>
<feature type="transmembrane region" description="Helical" evidence="5">
    <location>
        <begin position="218"/>
        <end position="244"/>
    </location>
</feature>
<dbReference type="InterPro" id="IPR002033">
    <property type="entry name" value="TatC"/>
</dbReference>
<dbReference type="PANTHER" id="PTHR30371">
    <property type="entry name" value="SEC-INDEPENDENT PROTEIN TRANSLOCASE PROTEIN TATC"/>
    <property type="match status" value="1"/>
</dbReference>
<feature type="transmembrane region" description="Helical" evidence="5">
    <location>
        <begin position="194"/>
        <end position="212"/>
    </location>
</feature>
<dbReference type="PANTHER" id="PTHR30371:SF0">
    <property type="entry name" value="SEC-INDEPENDENT PROTEIN TRANSLOCASE PROTEIN TATC, CHLOROPLASTIC-RELATED"/>
    <property type="match status" value="1"/>
</dbReference>
<comment type="subcellular location">
    <subcellularLocation>
        <location evidence="1">Membrane</location>
        <topology evidence="1">Multi-pass membrane protein</topology>
    </subcellularLocation>
</comment>
<feature type="transmembrane region" description="Helical" evidence="5">
    <location>
        <begin position="161"/>
        <end position="182"/>
    </location>
</feature>
<evidence type="ECO:0000256" key="2">
    <source>
        <dbReference type="ARBA" id="ARBA00022692"/>
    </source>
</evidence>
<dbReference type="EMBL" id="CAEUNJ010000068">
    <property type="protein sequence ID" value="CAB4372359.1"/>
    <property type="molecule type" value="Genomic_DNA"/>
</dbReference>
<dbReference type="NCBIfam" id="TIGR00945">
    <property type="entry name" value="tatC"/>
    <property type="match status" value="1"/>
</dbReference>
<feature type="transmembrane region" description="Helical" evidence="5">
    <location>
        <begin position="112"/>
        <end position="134"/>
    </location>
</feature>
<dbReference type="EMBL" id="CAFBNJ010000083">
    <property type="protein sequence ID" value="CAB4960208.1"/>
    <property type="molecule type" value="Genomic_DNA"/>
</dbReference>
<gene>
    <name evidence="8" type="ORF">UFOPK1762_00217</name>
    <name evidence="9" type="ORF">UFOPK1906_00455</name>
    <name evidence="6" type="ORF">UFOPK3331_00883</name>
    <name evidence="10" type="ORF">UFOPK3785_01430</name>
    <name evidence="7" type="ORF">UFOPK4201_01433</name>
</gene>
<organism evidence="9">
    <name type="scientific">freshwater metagenome</name>
    <dbReference type="NCBI Taxonomy" id="449393"/>
    <lineage>
        <taxon>unclassified sequences</taxon>
        <taxon>metagenomes</taxon>
        <taxon>ecological metagenomes</taxon>
    </lineage>
</organism>
<keyword evidence="2 5" id="KW-0812">Transmembrane</keyword>
<dbReference type="EMBL" id="CAEZTY010000004">
    <property type="protein sequence ID" value="CAB4576559.1"/>
    <property type="molecule type" value="Genomic_DNA"/>
</dbReference>
<protein>
    <submittedName>
        <fullName evidence="9">Unannotated protein</fullName>
    </submittedName>
</protein>
<evidence type="ECO:0000256" key="5">
    <source>
        <dbReference type="SAM" id="Phobius"/>
    </source>
</evidence>
<accession>A0A6J6HX80</accession>
<keyword evidence="4 5" id="KW-0472">Membrane</keyword>
<evidence type="ECO:0000313" key="9">
    <source>
        <dbReference type="EMBL" id="CAB4617173.1"/>
    </source>
</evidence>
<evidence type="ECO:0000256" key="1">
    <source>
        <dbReference type="ARBA" id="ARBA00004141"/>
    </source>
</evidence>
<proteinExistence type="inferred from homology"/>
<dbReference type="HAMAP" id="MF_00902">
    <property type="entry name" value="TatC"/>
    <property type="match status" value="1"/>
</dbReference>
<dbReference type="AlphaFoldDB" id="A0A6J6HX80"/>
<evidence type="ECO:0000313" key="8">
    <source>
        <dbReference type="EMBL" id="CAB4576559.1"/>
    </source>
</evidence>
<dbReference type="GO" id="GO:0065002">
    <property type="term" value="P:intracellular protein transmembrane transport"/>
    <property type="evidence" value="ECO:0007669"/>
    <property type="project" value="TreeGrafter"/>
</dbReference>
<feature type="transmembrane region" description="Helical" evidence="5">
    <location>
        <begin position="26"/>
        <end position="44"/>
    </location>
</feature>
<evidence type="ECO:0000313" key="10">
    <source>
        <dbReference type="EMBL" id="CAB4960208.1"/>
    </source>
</evidence>
<dbReference type="GO" id="GO:0043953">
    <property type="term" value="P:protein transport by the Tat complex"/>
    <property type="evidence" value="ECO:0007669"/>
    <property type="project" value="TreeGrafter"/>
</dbReference>
<evidence type="ECO:0000256" key="4">
    <source>
        <dbReference type="ARBA" id="ARBA00023136"/>
    </source>
</evidence>
<sequence length="262" mass="28862">MTTETKPPSSGHMTLWEHLAELRTRLFRIAIAVAVGALLGWFLYPYVLAILKHPFNEVQPGQPFIATEPLQAFGLRLKMSGYIGIAVAMPIIVWQVWRFVTPGLYPHEKKYAVPFTLSAVILFLSGAALAYYVLNPTLEFLTTIGGSQIEPFYTADSYVTLIVWMMLAFGVGFEFPVLLVALQMIGVISPKQLLRWWRQAIVVIAVIAAVITPSGDPISMIALALPMLVLYALSVAVGALILAFRRRSKRKAAVSESDAVAD</sequence>
<dbReference type="EMBL" id="CAESAL010000024">
    <property type="protein sequence ID" value="CAB4339834.1"/>
    <property type="molecule type" value="Genomic_DNA"/>
</dbReference>
<dbReference type="GO" id="GO:0009977">
    <property type="term" value="F:proton motive force dependent protein transmembrane transporter activity"/>
    <property type="evidence" value="ECO:0007669"/>
    <property type="project" value="TreeGrafter"/>
</dbReference>
<name>A0A6J6HX80_9ZZZZ</name>
<reference evidence="9" key="1">
    <citation type="submission" date="2020-05" db="EMBL/GenBank/DDBJ databases">
        <authorList>
            <person name="Chiriac C."/>
            <person name="Salcher M."/>
            <person name="Ghai R."/>
            <person name="Kavagutti S V."/>
        </authorList>
    </citation>
    <scope>NUCLEOTIDE SEQUENCE</scope>
</reference>
<dbReference type="EMBL" id="CAEZVC010000017">
    <property type="protein sequence ID" value="CAB4617173.1"/>
    <property type="molecule type" value="Genomic_DNA"/>
</dbReference>
<feature type="transmembrane region" description="Helical" evidence="5">
    <location>
        <begin position="79"/>
        <end position="100"/>
    </location>
</feature>